<keyword evidence="3" id="KW-1185">Reference proteome</keyword>
<reference evidence="3" key="1">
    <citation type="journal article" date="2019" name="Int. J. Syst. Evol. Microbiol.">
        <title>The Global Catalogue of Microorganisms (GCM) 10K type strain sequencing project: providing services to taxonomists for standard genome sequencing and annotation.</title>
        <authorList>
            <consortium name="The Broad Institute Genomics Platform"/>
            <consortium name="The Broad Institute Genome Sequencing Center for Infectious Disease"/>
            <person name="Wu L."/>
            <person name="Ma J."/>
        </authorList>
    </citation>
    <scope>NUCLEOTIDE SEQUENCE [LARGE SCALE GENOMIC DNA]</scope>
    <source>
        <strain evidence="3">KCTC 42739</strain>
    </source>
</reference>
<keyword evidence="1" id="KW-1133">Transmembrane helix</keyword>
<dbReference type="RefSeq" id="WP_261294534.1">
    <property type="nucleotide sequence ID" value="NZ_JANQBK010000008.1"/>
</dbReference>
<evidence type="ECO:0008006" key="4">
    <source>
        <dbReference type="Google" id="ProtNLM"/>
    </source>
</evidence>
<evidence type="ECO:0000313" key="2">
    <source>
        <dbReference type="EMBL" id="MFC3582040.1"/>
    </source>
</evidence>
<dbReference type="Proteomes" id="UP001595713">
    <property type="component" value="Unassembled WGS sequence"/>
</dbReference>
<accession>A0ABV7T315</accession>
<keyword evidence="1" id="KW-0812">Transmembrane</keyword>
<feature type="transmembrane region" description="Helical" evidence="1">
    <location>
        <begin position="165"/>
        <end position="184"/>
    </location>
</feature>
<evidence type="ECO:0000313" key="3">
    <source>
        <dbReference type="Proteomes" id="UP001595713"/>
    </source>
</evidence>
<sequence>MAQKHPVIQRDETIRSILLGVFVLVTAITLVLSDRVLFYGTRSKVIPGALVPKGALPDTFKRSLDDYGVHIPKFARRPLLSIGAAPEPAYDTLAQATPLRFGYSIREGAAIGLPFTASTEHGHVLYYETPHEYVIAPITDDYLRQVKVPMAKPLDAGDYAYWPHWWGWLFVLALLGIGAFEFGAQRRRRDALGMI</sequence>
<name>A0ABV7T315_9SPHN</name>
<organism evidence="2 3">
    <name type="scientific">Sphingomonas hylomeconis</name>
    <dbReference type="NCBI Taxonomy" id="1395958"/>
    <lineage>
        <taxon>Bacteria</taxon>
        <taxon>Pseudomonadati</taxon>
        <taxon>Pseudomonadota</taxon>
        <taxon>Alphaproteobacteria</taxon>
        <taxon>Sphingomonadales</taxon>
        <taxon>Sphingomonadaceae</taxon>
        <taxon>Sphingomonas</taxon>
    </lineage>
</organism>
<dbReference type="EMBL" id="JBHRXP010000009">
    <property type="protein sequence ID" value="MFC3582040.1"/>
    <property type="molecule type" value="Genomic_DNA"/>
</dbReference>
<gene>
    <name evidence="2" type="ORF">ACFONA_17865</name>
</gene>
<keyword evidence="1" id="KW-0472">Membrane</keyword>
<feature type="transmembrane region" description="Helical" evidence="1">
    <location>
        <begin position="12"/>
        <end position="32"/>
    </location>
</feature>
<proteinExistence type="predicted"/>
<protein>
    <recommendedName>
        <fullName evidence="4">SURF1-like protein</fullName>
    </recommendedName>
</protein>
<comment type="caution">
    <text evidence="2">The sequence shown here is derived from an EMBL/GenBank/DDBJ whole genome shotgun (WGS) entry which is preliminary data.</text>
</comment>
<evidence type="ECO:0000256" key="1">
    <source>
        <dbReference type="SAM" id="Phobius"/>
    </source>
</evidence>